<dbReference type="InterPro" id="IPR009241">
    <property type="entry name" value="HigB-like"/>
</dbReference>
<dbReference type="OrthoDB" id="330810at2"/>
<dbReference type="SUPFAM" id="SSF143011">
    <property type="entry name" value="RelE-like"/>
    <property type="match status" value="1"/>
</dbReference>
<dbReference type="AlphaFoldDB" id="A0A0F4TUU0"/>
<evidence type="ECO:0000313" key="2">
    <source>
        <dbReference type="Proteomes" id="UP000033588"/>
    </source>
</evidence>
<dbReference type="EMBL" id="LACC01000011">
    <property type="protein sequence ID" value="KJZ48191.1"/>
    <property type="molecule type" value="Genomic_DNA"/>
</dbReference>
<name>A0A0F4TUU0_PSEFL</name>
<dbReference type="InterPro" id="IPR035093">
    <property type="entry name" value="RelE/ParE_toxin_dom_sf"/>
</dbReference>
<gene>
    <name evidence="1" type="ORF">VC35_09460</name>
</gene>
<dbReference type="Proteomes" id="UP000033588">
    <property type="component" value="Unassembled WGS sequence"/>
</dbReference>
<protein>
    <submittedName>
        <fullName evidence="1">Addiction module toxin RelE</fullName>
    </submittedName>
</protein>
<dbReference type="PATRIC" id="fig|294.132.peg.627"/>
<comment type="caution">
    <text evidence="1">The sequence shown here is derived from an EMBL/GenBank/DDBJ whole genome shotgun (WGS) entry which is preliminary data.</text>
</comment>
<organism evidence="1 2">
    <name type="scientific">Pseudomonas fluorescens</name>
    <dbReference type="NCBI Taxonomy" id="294"/>
    <lineage>
        <taxon>Bacteria</taxon>
        <taxon>Pseudomonadati</taxon>
        <taxon>Pseudomonadota</taxon>
        <taxon>Gammaproteobacteria</taxon>
        <taxon>Pseudomonadales</taxon>
        <taxon>Pseudomonadaceae</taxon>
        <taxon>Pseudomonas</taxon>
    </lineage>
</organism>
<evidence type="ECO:0000313" key="1">
    <source>
        <dbReference type="EMBL" id="KJZ48191.1"/>
    </source>
</evidence>
<reference evidence="1 2" key="1">
    <citation type="submission" date="2015-03" db="EMBL/GenBank/DDBJ databases">
        <title>Comparative genomics of Pseudomonas insights into diversity of traits involved in vanlence and defense.</title>
        <authorList>
            <person name="Qin Y."/>
        </authorList>
    </citation>
    <scope>NUCLEOTIDE SEQUENCE [LARGE SCALE GENOMIC DNA]</scope>
    <source>
        <strain evidence="1 2">C8</strain>
    </source>
</reference>
<dbReference type="RefSeq" id="WP_046039458.1">
    <property type="nucleotide sequence ID" value="NZ_LACC01000011.1"/>
</dbReference>
<dbReference type="Pfam" id="PF05973">
    <property type="entry name" value="Gp49"/>
    <property type="match status" value="1"/>
</dbReference>
<dbReference type="Gene3D" id="3.30.2310.20">
    <property type="entry name" value="RelE-like"/>
    <property type="match status" value="1"/>
</dbReference>
<sequence length="121" mass="14112">MKWDVEYTDEFEAWWDHLNEFEQDSVQATVMLLGEDGPHLGFPHTSDIKGSRHGNLRELRVQHAGRPYRVLYAFDPRRSAILLIGGDKTGQARWYTEHVPLAERLYDEHLDTLKKEGYDNG</sequence>
<proteinExistence type="predicted"/>
<accession>A0A0F4TUU0</accession>